<dbReference type="Proteomes" id="UP000017127">
    <property type="component" value="Unassembled WGS sequence"/>
</dbReference>
<evidence type="ECO:0000259" key="2">
    <source>
        <dbReference type="Pfam" id="PF03787"/>
    </source>
</evidence>
<organism evidence="3 4">
    <name type="scientific">Lyngbya aestuarii BL J</name>
    <dbReference type="NCBI Taxonomy" id="1348334"/>
    <lineage>
        <taxon>Bacteria</taxon>
        <taxon>Bacillati</taxon>
        <taxon>Cyanobacteriota</taxon>
        <taxon>Cyanophyceae</taxon>
        <taxon>Oscillatoriophycideae</taxon>
        <taxon>Oscillatoriales</taxon>
        <taxon>Microcoleaceae</taxon>
        <taxon>Lyngbya</taxon>
    </lineage>
</organism>
<gene>
    <name evidence="3" type="ORF">M595_1646</name>
</gene>
<keyword evidence="4" id="KW-1185">Reference proteome</keyword>
<protein>
    <submittedName>
        <fullName evidence="3">CRISPR-associated family protein</fullName>
    </submittedName>
</protein>
<dbReference type="GO" id="GO:0051607">
    <property type="term" value="P:defense response to virus"/>
    <property type="evidence" value="ECO:0007669"/>
    <property type="project" value="UniProtKB-KW"/>
</dbReference>
<evidence type="ECO:0000313" key="3">
    <source>
        <dbReference type="EMBL" id="ERT08349.1"/>
    </source>
</evidence>
<evidence type="ECO:0000313" key="4">
    <source>
        <dbReference type="Proteomes" id="UP000017127"/>
    </source>
</evidence>
<evidence type="ECO:0000256" key="1">
    <source>
        <dbReference type="ARBA" id="ARBA00023118"/>
    </source>
</evidence>
<dbReference type="RefSeq" id="WP_023065391.1">
    <property type="nucleotide sequence ID" value="NZ_AUZM01000011.1"/>
</dbReference>
<dbReference type="AlphaFoldDB" id="U7QK55"/>
<dbReference type="EMBL" id="AUZM01000011">
    <property type="protein sequence ID" value="ERT08349.1"/>
    <property type="molecule type" value="Genomic_DNA"/>
</dbReference>
<dbReference type="Pfam" id="PF09700">
    <property type="entry name" value="Cas_Cmr3"/>
    <property type="match status" value="1"/>
</dbReference>
<dbReference type="Gene3D" id="2.60.40.4350">
    <property type="match status" value="1"/>
</dbReference>
<name>U7QK55_9CYAN</name>
<dbReference type="Pfam" id="PF03787">
    <property type="entry name" value="RAMPs"/>
    <property type="match status" value="1"/>
</dbReference>
<proteinExistence type="predicted"/>
<sequence length="575" mass="66264">MQVIRFLLQTEQPILATSLQGDPNSDVSYPYIPGSMIRGMIIGRYFRQKKVQELDILDLTIRRLFFEDSTRYLNAYLFDSEKQHRTLPTPLCLYKEKGDEDLKTVFDSSQTDIEDRPESPKRLEKPFCWIDECSQLSLYEIKRWINIHNQRDRQKGRGTEATGEVFRYEAIDSGQTFEAVIFCDRDEDAEIIKNLLEPEKEIQNSEKTDRINVWLGGSQSAGYGHTTISPNEIKSTDISPNEIKSTEIWNEIGINWQDRSERKNNLTVTLLSDTILRDEWGQITTEPERLVDLISKLLKTELKLIDTYASSTIVGGFNRKWGLPLPQVQAIAAGSVFIFKCPENSLDPQAVRDLETQGIGERRVDGFGRVVLNWLPENSEINAEQQVIKPNIDTQPLNDQEKQIAQDIAQKILREKLDELLIEQVSEHSPDKKQFNLVQNNQLSRLMIITKNALNQMQAGLPNDQPHVLNSFIGKDRESSQMSKAGKEQLSKIQMNNGDPFDKQVREWLNPSNQWIQLAWRKKFQANYFTNEDEEPAIKIANQPPAVLDSSLYREYTLRLILGITKKMMKEKNNA</sequence>
<reference evidence="3 4" key="1">
    <citation type="journal article" date="2013" name="Front. Microbiol.">
        <title>Comparative genomic analyses of the cyanobacterium, Lyngbya aestuarii BL J, a powerful hydrogen producer.</title>
        <authorList>
            <person name="Kothari A."/>
            <person name="Vaughn M."/>
            <person name="Garcia-Pichel F."/>
        </authorList>
    </citation>
    <scope>NUCLEOTIDE SEQUENCE [LARGE SCALE GENOMIC DNA]</scope>
    <source>
        <strain evidence="3 4">BL J</strain>
    </source>
</reference>
<accession>U7QK55</accession>
<comment type="caution">
    <text evidence="3">The sequence shown here is derived from an EMBL/GenBank/DDBJ whole genome shotgun (WGS) entry which is preliminary data.</text>
</comment>
<feature type="domain" description="CRISPR type III-associated protein" evidence="2">
    <location>
        <begin position="23"/>
        <end position="224"/>
    </location>
</feature>
<dbReference type="PATRIC" id="fig|1348334.3.peg.1607"/>
<keyword evidence="1" id="KW-0051">Antiviral defense</keyword>
<dbReference type="OrthoDB" id="482771at2"/>
<dbReference type="InterPro" id="IPR005537">
    <property type="entry name" value="RAMP_III_fam"/>
</dbReference>
<dbReference type="InterPro" id="IPR019117">
    <property type="entry name" value="CRISPR-assoc_protein_Cmr3"/>
</dbReference>